<feature type="compositionally biased region" description="Basic residues" evidence="1">
    <location>
        <begin position="42"/>
        <end position="65"/>
    </location>
</feature>
<organism evidence="2 3">
    <name type="scientific">Eleginops maclovinus</name>
    <name type="common">Patagonian blennie</name>
    <name type="synonym">Eleginus maclovinus</name>
    <dbReference type="NCBI Taxonomy" id="56733"/>
    <lineage>
        <taxon>Eukaryota</taxon>
        <taxon>Metazoa</taxon>
        <taxon>Chordata</taxon>
        <taxon>Craniata</taxon>
        <taxon>Vertebrata</taxon>
        <taxon>Euteleostomi</taxon>
        <taxon>Actinopterygii</taxon>
        <taxon>Neopterygii</taxon>
        <taxon>Teleostei</taxon>
        <taxon>Neoteleostei</taxon>
        <taxon>Acanthomorphata</taxon>
        <taxon>Eupercaria</taxon>
        <taxon>Perciformes</taxon>
        <taxon>Notothenioidei</taxon>
        <taxon>Eleginopidae</taxon>
        <taxon>Eleginops</taxon>
    </lineage>
</organism>
<sequence length="115" mass="12706">MGASSTKQTCTWQKKKKKKKKKKSPLSGTWKQLKGGLPFMKPNKKKKNKLSLKPLSLKKQKKKSLSRGEDGGGRGGLGEHIKKRLSLGNSRGEEGGGKQREKRPSLPLRGGQTRV</sequence>
<feature type="compositionally biased region" description="Basic and acidic residues" evidence="1">
    <location>
        <begin position="66"/>
        <end position="80"/>
    </location>
</feature>
<keyword evidence="3" id="KW-1185">Reference proteome</keyword>
<feature type="compositionally biased region" description="Basic and acidic residues" evidence="1">
    <location>
        <begin position="91"/>
        <end position="104"/>
    </location>
</feature>
<evidence type="ECO:0000256" key="1">
    <source>
        <dbReference type="SAM" id="MobiDB-lite"/>
    </source>
</evidence>
<feature type="compositionally biased region" description="Polar residues" evidence="1">
    <location>
        <begin position="1"/>
        <end position="12"/>
    </location>
</feature>
<reference evidence="2 3" key="2">
    <citation type="journal article" date="2023" name="Mol. Biol. Evol.">
        <title>Genomics of Secondarily Temperate Adaptation in the Only Non-Antarctic Icefish.</title>
        <authorList>
            <person name="Rivera-Colon A.G."/>
            <person name="Rayamajhi N."/>
            <person name="Minhas B.F."/>
            <person name="Madrigal G."/>
            <person name="Bilyk K.T."/>
            <person name="Yoon V."/>
            <person name="Hune M."/>
            <person name="Gregory S."/>
            <person name="Cheng C.H.C."/>
            <person name="Catchen J.M."/>
        </authorList>
    </citation>
    <scope>NUCLEOTIDE SEQUENCE [LARGE SCALE GENOMIC DNA]</scope>
    <source>
        <strain evidence="2">JMC-PN-2008</strain>
    </source>
</reference>
<dbReference type="AlphaFoldDB" id="A0AAN7Y759"/>
<evidence type="ECO:0000313" key="3">
    <source>
        <dbReference type="Proteomes" id="UP001346869"/>
    </source>
</evidence>
<dbReference type="Proteomes" id="UP001346869">
    <property type="component" value="Unassembled WGS sequence"/>
</dbReference>
<comment type="caution">
    <text evidence="2">The sequence shown here is derived from an EMBL/GenBank/DDBJ whole genome shotgun (WGS) entry which is preliminary data.</text>
</comment>
<feature type="region of interest" description="Disordered" evidence="1">
    <location>
        <begin position="1"/>
        <end position="115"/>
    </location>
</feature>
<protein>
    <submittedName>
        <fullName evidence="2">Uncharacterized protein</fullName>
    </submittedName>
</protein>
<dbReference type="EMBL" id="JAUZQC010000003">
    <property type="protein sequence ID" value="KAK5873315.1"/>
    <property type="molecule type" value="Genomic_DNA"/>
</dbReference>
<name>A0AAN7Y759_ELEMC</name>
<reference evidence="2 3" key="1">
    <citation type="journal article" date="2023" name="Genes (Basel)">
        <title>Chromosome-Level Genome Assembly and Circadian Gene Repertoire of the Patagonia Blennie Eleginops maclovinus-The Closest Ancestral Proxy of Antarctic Cryonotothenioids.</title>
        <authorList>
            <person name="Cheng C.C."/>
            <person name="Rivera-Colon A.G."/>
            <person name="Minhas B.F."/>
            <person name="Wilson L."/>
            <person name="Rayamajhi N."/>
            <person name="Vargas-Chacoff L."/>
            <person name="Catchen J.M."/>
        </authorList>
    </citation>
    <scope>NUCLEOTIDE SEQUENCE [LARGE SCALE GENOMIC DNA]</scope>
    <source>
        <strain evidence="2">JMC-PN-2008</strain>
    </source>
</reference>
<evidence type="ECO:0000313" key="2">
    <source>
        <dbReference type="EMBL" id="KAK5873315.1"/>
    </source>
</evidence>
<accession>A0AAN7Y759</accession>
<gene>
    <name evidence="2" type="ORF">PBY51_018365</name>
</gene>
<feature type="compositionally biased region" description="Basic residues" evidence="1">
    <location>
        <begin position="13"/>
        <end position="24"/>
    </location>
</feature>
<proteinExistence type="predicted"/>